<dbReference type="EMBL" id="JADCLJ010000014">
    <property type="protein sequence ID" value="MBE4907658.1"/>
    <property type="molecule type" value="Genomic_DNA"/>
</dbReference>
<organism evidence="2 3">
    <name type="scientific">Litchfieldia luteola</name>
    <dbReference type="NCBI Taxonomy" id="682179"/>
    <lineage>
        <taxon>Bacteria</taxon>
        <taxon>Bacillati</taxon>
        <taxon>Bacillota</taxon>
        <taxon>Bacilli</taxon>
        <taxon>Bacillales</taxon>
        <taxon>Bacillaceae</taxon>
        <taxon>Litchfieldia</taxon>
    </lineage>
</organism>
<reference evidence="2 3" key="1">
    <citation type="submission" date="2020-10" db="EMBL/GenBank/DDBJ databases">
        <title>Bacillus sp. HD4P25, an endophyte from a halophyte.</title>
        <authorList>
            <person name="Sun J.-Q."/>
        </authorList>
    </citation>
    <scope>NUCLEOTIDE SEQUENCE [LARGE SCALE GENOMIC DNA]</scope>
    <source>
        <strain evidence="2 3">YIM 93174</strain>
    </source>
</reference>
<dbReference type="RefSeq" id="WP_193535139.1">
    <property type="nucleotide sequence ID" value="NZ_JADCLJ010000014.1"/>
</dbReference>
<evidence type="ECO:0000256" key="1">
    <source>
        <dbReference type="SAM" id="MobiDB-lite"/>
    </source>
</evidence>
<dbReference type="Proteomes" id="UP001516662">
    <property type="component" value="Unassembled WGS sequence"/>
</dbReference>
<evidence type="ECO:0000313" key="3">
    <source>
        <dbReference type="Proteomes" id="UP001516662"/>
    </source>
</evidence>
<proteinExistence type="predicted"/>
<name>A0ABR9QGN6_9BACI</name>
<feature type="region of interest" description="Disordered" evidence="1">
    <location>
        <begin position="1"/>
        <end position="56"/>
    </location>
</feature>
<comment type="caution">
    <text evidence="2">The sequence shown here is derived from an EMBL/GenBank/DDBJ whole genome shotgun (WGS) entry which is preliminary data.</text>
</comment>
<gene>
    <name evidence="2" type="ORF">IMZ08_06280</name>
</gene>
<protein>
    <submittedName>
        <fullName evidence="2">Uncharacterized protein</fullName>
    </submittedName>
</protein>
<evidence type="ECO:0000313" key="2">
    <source>
        <dbReference type="EMBL" id="MBE4907658.1"/>
    </source>
</evidence>
<accession>A0ABR9QGN6</accession>
<dbReference type="Pfam" id="PF14179">
    <property type="entry name" value="YppG"/>
    <property type="match status" value="1"/>
</dbReference>
<sequence>MFPPRQVPLRRGAVGNPLNRHPFLGQAVPRPRPQRVPFAAPLGRPPRQIGPSTGQRRDLLSYFRKEDGTYDFQKMTATAGQIKGVYNQVAGFAPMITKLLGR</sequence>
<keyword evidence="3" id="KW-1185">Reference proteome</keyword>
<dbReference type="InterPro" id="IPR025555">
    <property type="entry name" value="YppG"/>
</dbReference>